<keyword evidence="2" id="KW-1185">Reference proteome</keyword>
<dbReference type="AlphaFoldDB" id="K5V0Q5"/>
<dbReference type="Proteomes" id="UP000008370">
    <property type="component" value="Unassembled WGS sequence"/>
</dbReference>
<dbReference type="HOGENOM" id="CLU_2528213_0_0_1"/>
<evidence type="ECO:0000313" key="1">
    <source>
        <dbReference type="EMBL" id="EKM56061.1"/>
    </source>
</evidence>
<proteinExistence type="predicted"/>
<dbReference type="KEGG" id="pco:PHACADRAFT_257108"/>
<gene>
    <name evidence="1" type="ORF">PHACADRAFT_257108</name>
</gene>
<protein>
    <submittedName>
        <fullName evidence="1">Uncharacterized protein</fullName>
    </submittedName>
</protein>
<name>K5V0Q5_PHACS</name>
<reference evidence="1 2" key="1">
    <citation type="journal article" date="2012" name="BMC Genomics">
        <title>Comparative genomics of the white-rot fungi, Phanerochaete carnosa and P. chrysosporium, to elucidate the genetic basis of the distinct wood types they colonize.</title>
        <authorList>
            <person name="Suzuki H."/>
            <person name="MacDonald J."/>
            <person name="Syed K."/>
            <person name="Salamov A."/>
            <person name="Hori C."/>
            <person name="Aerts A."/>
            <person name="Henrissat B."/>
            <person name="Wiebenga A."/>
            <person name="vanKuyk P.A."/>
            <person name="Barry K."/>
            <person name="Lindquist E."/>
            <person name="LaButti K."/>
            <person name="Lapidus A."/>
            <person name="Lucas S."/>
            <person name="Coutinho P."/>
            <person name="Gong Y."/>
            <person name="Samejima M."/>
            <person name="Mahadevan R."/>
            <person name="Abou-Zaid M."/>
            <person name="de Vries R.P."/>
            <person name="Igarashi K."/>
            <person name="Yadav J.S."/>
            <person name="Grigoriev I.V."/>
            <person name="Master E.R."/>
        </authorList>
    </citation>
    <scope>NUCLEOTIDE SEQUENCE [LARGE SCALE GENOMIC DNA]</scope>
    <source>
        <strain evidence="1 2">HHB-10118-sp</strain>
    </source>
</reference>
<evidence type="ECO:0000313" key="2">
    <source>
        <dbReference type="Proteomes" id="UP000008370"/>
    </source>
</evidence>
<dbReference type="EMBL" id="JH930472">
    <property type="protein sequence ID" value="EKM56061.1"/>
    <property type="molecule type" value="Genomic_DNA"/>
</dbReference>
<accession>K5V0Q5</accession>
<organism evidence="1 2">
    <name type="scientific">Phanerochaete carnosa (strain HHB-10118-sp)</name>
    <name type="common">White-rot fungus</name>
    <name type="synonym">Peniophora carnosa</name>
    <dbReference type="NCBI Taxonomy" id="650164"/>
    <lineage>
        <taxon>Eukaryota</taxon>
        <taxon>Fungi</taxon>
        <taxon>Dikarya</taxon>
        <taxon>Basidiomycota</taxon>
        <taxon>Agaricomycotina</taxon>
        <taxon>Agaricomycetes</taxon>
        <taxon>Polyporales</taxon>
        <taxon>Phanerochaetaceae</taxon>
        <taxon>Phanerochaete</taxon>
    </lineage>
</organism>
<dbReference type="InParanoid" id="K5V0Q5"/>
<dbReference type="GeneID" id="18916756"/>
<sequence>MCRVTTWATGTVVIVLNGPIIAQNLGVWEKDSRLYWNVYASSSAPLPVSRHARACHSSASGVKLARGPQACWRGSTNDPGRHLV</sequence>
<dbReference type="RefSeq" id="XP_007396361.1">
    <property type="nucleotide sequence ID" value="XM_007396299.1"/>
</dbReference>